<dbReference type="Proteomes" id="UP000284660">
    <property type="component" value="Unassembled WGS sequence"/>
</dbReference>
<dbReference type="EMBL" id="QSJN01000013">
    <property type="protein sequence ID" value="RHD72038.1"/>
    <property type="molecule type" value="Genomic_DNA"/>
</dbReference>
<proteinExistence type="predicted"/>
<evidence type="ECO:0000259" key="1">
    <source>
        <dbReference type="Pfam" id="PF14302"/>
    </source>
</evidence>
<name>A0A3D9ABD3_PARDI</name>
<dbReference type="RefSeq" id="WP_005860476.1">
    <property type="nucleotide sequence ID" value="NZ_BQOC01000004.1"/>
</dbReference>
<sequence>MKTRHLLNILLLALYTSSCNKEDTPLIKTETVKIFLLSETNRIQNEDIENHEYILAKEENQVDFQEINISAIEGFHYEKGYEYELLVEKKTLVNTNFDNNQTKYKLIELISKNKVDFKYLIITKENPFILHSAGGRFEIPLQCIKEKYINNKLSEKEHHPLKGLKYKIGTNYGGITNIVKEGKEIGFYKIIIERYGAYNMNGIPEWFCAFYTKNANLNFDLKPSPIYEQIFEQPQTKGEQYLILPIINISIGTFDI</sequence>
<organism evidence="4 5">
    <name type="scientific">Parabacteroides distasonis</name>
    <dbReference type="NCBI Taxonomy" id="823"/>
    <lineage>
        <taxon>Bacteria</taxon>
        <taxon>Pseudomonadati</taxon>
        <taxon>Bacteroidota</taxon>
        <taxon>Bacteroidia</taxon>
        <taxon>Bacteroidales</taxon>
        <taxon>Tannerellaceae</taxon>
        <taxon>Parabacteroides</taxon>
    </lineage>
</organism>
<reference evidence="6 7" key="2">
    <citation type="journal article" date="2019" name="Nat. Med.">
        <title>A library of human gut bacterial isolates paired with longitudinal multiomics data enables mechanistic microbiome research.</title>
        <authorList>
            <person name="Poyet M."/>
            <person name="Groussin M."/>
            <person name="Gibbons S.M."/>
            <person name="Avila-Pacheco J."/>
            <person name="Jiang X."/>
            <person name="Kearney S.M."/>
            <person name="Perrotta A.R."/>
            <person name="Berdy B."/>
            <person name="Zhao S."/>
            <person name="Lieberman T.D."/>
            <person name="Swanson P.K."/>
            <person name="Smith M."/>
            <person name="Roesemann S."/>
            <person name="Alexander J.E."/>
            <person name="Rich S.A."/>
            <person name="Livny J."/>
            <person name="Vlamakis H."/>
            <person name="Clish C."/>
            <person name="Bullock K."/>
            <person name="Deik A."/>
            <person name="Scott J."/>
            <person name="Pierce K.A."/>
            <person name="Xavier R.J."/>
            <person name="Alm E.J."/>
        </authorList>
    </citation>
    <scope>NUCLEOTIDE SEQUENCE [LARGE SCALE GENOMIC DNA]</scope>
    <source>
        <strain evidence="3 7">BIOML-A20</strain>
        <strain evidence="2 6">BIOML-A32</strain>
    </source>
</reference>
<evidence type="ECO:0000313" key="3">
    <source>
        <dbReference type="EMBL" id="MSB73531.1"/>
    </source>
</evidence>
<dbReference type="EMBL" id="WKMC01000004">
    <property type="protein sequence ID" value="MRZ50113.1"/>
    <property type="molecule type" value="Genomic_DNA"/>
</dbReference>
<reference evidence="4 5" key="1">
    <citation type="submission" date="2018-08" db="EMBL/GenBank/DDBJ databases">
        <title>A genome reference for cultivated species of the human gut microbiota.</title>
        <authorList>
            <person name="Zou Y."/>
            <person name="Xue W."/>
            <person name="Luo G."/>
        </authorList>
    </citation>
    <scope>NUCLEOTIDE SEQUENCE [LARGE SCALE GENOMIC DNA]</scope>
    <source>
        <strain evidence="4 5">AM30-4</strain>
    </source>
</reference>
<evidence type="ECO:0000313" key="7">
    <source>
        <dbReference type="Proteomes" id="UP000441609"/>
    </source>
</evidence>
<comment type="caution">
    <text evidence="4">The sequence shown here is derived from an EMBL/GenBank/DDBJ whole genome shotgun (WGS) entry which is preliminary data.</text>
</comment>
<dbReference type="AlphaFoldDB" id="A0A3D9ABD3"/>
<dbReference type="Pfam" id="PF14302">
    <property type="entry name" value="DUF4377"/>
    <property type="match status" value="1"/>
</dbReference>
<dbReference type="InterPro" id="IPR025485">
    <property type="entry name" value="DUF4377"/>
</dbReference>
<feature type="domain" description="DUF4377" evidence="1">
    <location>
        <begin position="42"/>
        <end position="112"/>
    </location>
</feature>
<dbReference type="Proteomes" id="UP000441358">
    <property type="component" value="Unassembled WGS sequence"/>
</dbReference>
<protein>
    <submittedName>
        <fullName evidence="4">DUF4377 domain-containing protein</fullName>
    </submittedName>
</protein>
<evidence type="ECO:0000313" key="2">
    <source>
        <dbReference type="EMBL" id="MRZ50113.1"/>
    </source>
</evidence>
<gene>
    <name evidence="4" type="ORF">DW782_17860</name>
    <name evidence="2" type="ORF">GKD66_07740</name>
    <name evidence="3" type="ORF">GKD70_09590</name>
</gene>
<evidence type="ECO:0000313" key="4">
    <source>
        <dbReference type="EMBL" id="RHD72038.1"/>
    </source>
</evidence>
<dbReference type="EMBL" id="WKMO01000007">
    <property type="protein sequence ID" value="MSB73531.1"/>
    <property type="molecule type" value="Genomic_DNA"/>
</dbReference>
<evidence type="ECO:0000313" key="6">
    <source>
        <dbReference type="Proteomes" id="UP000441358"/>
    </source>
</evidence>
<dbReference type="Proteomes" id="UP000441609">
    <property type="component" value="Unassembled WGS sequence"/>
</dbReference>
<dbReference type="OrthoDB" id="880459at2"/>
<accession>A0A3D9ABD3</accession>
<evidence type="ECO:0000313" key="5">
    <source>
        <dbReference type="Proteomes" id="UP000284660"/>
    </source>
</evidence>